<dbReference type="AlphaFoldDB" id="A0AAQ3JUJ4"/>
<name>A0AAQ3JUJ4_9LILI</name>
<evidence type="ECO:0008006" key="3">
    <source>
        <dbReference type="Google" id="ProtNLM"/>
    </source>
</evidence>
<dbReference type="EMBL" id="CP136891">
    <property type="protein sequence ID" value="WOK96357.1"/>
    <property type="molecule type" value="Genomic_DNA"/>
</dbReference>
<sequence length="141" mass="16739">MRIVNGKKSKIWDDPWICEVPLVKWPTFIDCNQLEKLVYVQELFNESGWNGQLIEKCFGDDLKNKIEIIQVDMEGGDDHWIWKDSKLGEASVRSAYWHLKSKEDLSVESDVDWRKIWNLKISQNVKIFIWKLMWGRLPVSD</sequence>
<dbReference type="PANTHER" id="PTHR36617">
    <property type="entry name" value="PROTEIN, PUTATIVE-RELATED"/>
    <property type="match status" value="1"/>
</dbReference>
<evidence type="ECO:0000313" key="2">
    <source>
        <dbReference type="Proteomes" id="UP001327560"/>
    </source>
</evidence>
<organism evidence="1 2">
    <name type="scientific">Canna indica</name>
    <name type="common">Indian-shot</name>
    <dbReference type="NCBI Taxonomy" id="4628"/>
    <lineage>
        <taxon>Eukaryota</taxon>
        <taxon>Viridiplantae</taxon>
        <taxon>Streptophyta</taxon>
        <taxon>Embryophyta</taxon>
        <taxon>Tracheophyta</taxon>
        <taxon>Spermatophyta</taxon>
        <taxon>Magnoliopsida</taxon>
        <taxon>Liliopsida</taxon>
        <taxon>Zingiberales</taxon>
        <taxon>Cannaceae</taxon>
        <taxon>Canna</taxon>
    </lineage>
</organism>
<accession>A0AAQ3JUJ4</accession>
<gene>
    <name evidence="1" type="ORF">Cni_G05064</name>
</gene>
<evidence type="ECO:0000313" key="1">
    <source>
        <dbReference type="EMBL" id="WOK96357.1"/>
    </source>
</evidence>
<proteinExistence type="predicted"/>
<dbReference type="Proteomes" id="UP001327560">
    <property type="component" value="Chromosome 2"/>
</dbReference>
<dbReference type="PANTHER" id="PTHR36617:SF5">
    <property type="entry name" value="OS05G0421675 PROTEIN"/>
    <property type="match status" value="1"/>
</dbReference>
<reference evidence="1 2" key="1">
    <citation type="submission" date="2023-10" db="EMBL/GenBank/DDBJ databases">
        <title>Chromosome-scale genome assembly provides insights into flower coloration mechanisms of Canna indica.</title>
        <authorList>
            <person name="Li C."/>
        </authorList>
    </citation>
    <scope>NUCLEOTIDE SEQUENCE [LARGE SCALE GENOMIC DNA]</scope>
    <source>
        <tissue evidence="1">Flower</tissue>
    </source>
</reference>
<keyword evidence="2" id="KW-1185">Reference proteome</keyword>
<protein>
    <recommendedName>
        <fullName evidence="3">Reverse transcriptase zinc-binding domain-containing protein</fullName>
    </recommendedName>
</protein>